<accession>A0A2P5BM15</accession>
<dbReference type="Proteomes" id="UP000237105">
    <property type="component" value="Unassembled WGS sequence"/>
</dbReference>
<reference evidence="2" key="1">
    <citation type="submission" date="2016-06" db="EMBL/GenBank/DDBJ databases">
        <title>Parallel loss of symbiosis genes in relatives of nitrogen-fixing non-legume Parasponia.</title>
        <authorList>
            <person name="Van Velzen R."/>
            <person name="Holmer R."/>
            <person name="Bu F."/>
            <person name="Rutten L."/>
            <person name="Van Zeijl A."/>
            <person name="Liu W."/>
            <person name="Santuari L."/>
            <person name="Cao Q."/>
            <person name="Sharma T."/>
            <person name="Shen D."/>
            <person name="Roswanjaya Y."/>
            <person name="Wardhani T."/>
            <person name="Kalhor M.S."/>
            <person name="Jansen J."/>
            <person name="Van den Hoogen J."/>
            <person name="Gungor B."/>
            <person name="Hartog M."/>
            <person name="Hontelez J."/>
            <person name="Verver J."/>
            <person name="Yang W.-C."/>
            <person name="Schijlen E."/>
            <person name="Repin R."/>
            <person name="Schilthuizen M."/>
            <person name="Schranz E."/>
            <person name="Heidstra R."/>
            <person name="Miyata K."/>
            <person name="Fedorova E."/>
            <person name="Kohlen W."/>
            <person name="Bisseling T."/>
            <person name="Smit S."/>
            <person name="Geurts R."/>
        </authorList>
    </citation>
    <scope>NUCLEOTIDE SEQUENCE [LARGE SCALE GENOMIC DNA]</scope>
    <source>
        <strain evidence="2">cv. WU1-14</strain>
    </source>
</reference>
<name>A0A2P5BM15_PARAD</name>
<sequence>MSLVVVTHPRVGRASTSPCIAKWAARVLLAHGLRKASSRMLRGITRCMRREHDPVGYMDAIYAWPVGGQPTHAVQACLVGHANMFHAWPVGGLLCTGYASDLSSLGRLGCWLVHLSYENYARLRSVMRARWCSVVVPSMAA</sequence>
<dbReference type="EMBL" id="JXTB01000253">
    <property type="protein sequence ID" value="PON49842.1"/>
    <property type="molecule type" value="Genomic_DNA"/>
</dbReference>
<organism evidence="1 2">
    <name type="scientific">Parasponia andersonii</name>
    <name type="common">Sponia andersonii</name>
    <dbReference type="NCBI Taxonomy" id="3476"/>
    <lineage>
        <taxon>Eukaryota</taxon>
        <taxon>Viridiplantae</taxon>
        <taxon>Streptophyta</taxon>
        <taxon>Embryophyta</taxon>
        <taxon>Tracheophyta</taxon>
        <taxon>Spermatophyta</taxon>
        <taxon>Magnoliopsida</taxon>
        <taxon>eudicotyledons</taxon>
        <taxon>Gunneridae</taxon>
        <taxon>Pentapetalae</taxon>
        <taxon>rosids</taxon>
        <taxon>fabids</taxon>
        <taxon>Rosales</taxon>
        <taxon>Cannabaceae</taxon>
        <taxon>Parasponia</taxon>
    </lineage>
</organism>
<proteinExistence type="predicted"/>
<dbReference type="AlphaFoldDB" id="A0A2P5BM15"/>
<keyword evidence="2" id="KW-1185">Reference proteome</keyword>
<gene>
    <name evidence="1" type="ORF">PanWU01x14_227410</name>
</gene>
<evidence type="ECO:0000313" key="2">
    <source>
        <dbReference type="Proteomes" id="UP000237105"/>
    </source>
</evidence>
<protein>
    <submittedName>
        <fullName evidence="1">Uncharacterized protein</fullName>
    </submittedName>
</protein>
<evidence type="ECO:0000313" key="1">
    <source>
        <dbReference type="EMBL" id="PON49842.1"/>
    </source>
</evidence>
<comment type="caution">
    <text evidence="1">The sequence shown here is derived from an EMBL/GenBank/DDBJ whole genome shotgun (WGS) entry which is preliminary data.</text>
</comment>